<evidence type="ECO:0000313" key="15">
    <source>
        <dbReference type="Proteomes" id="UP001235939"/>
    </source>
</evidence>
<feature type="coiled-coil region" evidence="12">
    <location>
        <begin position="626"/>
        <end position="658"/>
    </location>
</feature>
<keyword evidence="9" id="KW-0030">Aminoacyl-tRNA synthetase</keyword>
<keyword evidence="8" id="KW-0648">Protein biosynthesis</keyword>
<sequence length="719" mass="82776">MSSGKPVQNGDAGKLMVYNSLTRQKEEFVPQEGNKVLWYSCGPTVYDASHMGHARSYISFDILRRILKDYFNYDVHYVMNITDIDDKIIKRARQEHLYQEYCQQERVLSQTMEDVRSALQHLESKPAPTDPDKLELVRRTVEKVRLCLANIEGSLERGAVSITCQDSLLEESREVLSDWLDHQRGASVTDNSIFASLPRHWEQEFNKDMDALNQTVSRGVSEYIPQIVAYIQRILDNGMAYESPGGSVYFDTLKFHQSPGHSYAKLVPEARGDTSALEEGEGELTEGKEKRNPMDFALWKASKPGEPSWDSPWGKGRPGWHIECSAMASDVLGSCLDIHTGGIDLKFPHHDNELAQSEAYFNNDCWVRYFLHSGHLKIQGCKMSKSLKNFVTIQEALQTYSADQLRLMFLLHSWKDTLDYSPNTMDMAIKFQKLIRFTPPQSCPQESPELHQSLADCLATTRQQVHQSLCDNMDTRSCLEHLKRLISAANIHLRDQEAARKPPCLQLLMEIQQYISYILQAEDLMMPYLQILVVYRENMRKLALRTRSGEFSPAVCSSREVTQLCVESAKRSRGELLKLCDYLRDELLPQVGVRLEDKEGQGPAIKVVGKEALLREKQERLKTVTRFVVQREEEEQQLKMQKLEEQKKLNEAREAQRKIPPEELFRQDPRYSMFDDKLLLFFFLISTLGEVECICLCHQDWEHYSVAGRLRSKKMAPLT</sequence>
<evidence type="ECO:0000256" key="12">
    <source>
        <dbReference type="SAM" id="Coils"/>
    </source>
</evidence>
<evidence type="ECO:0000256" key="10">
    <source>
        <dbReference type="ARBA" id="ARBA00031499"/>
    </source>
</evidence>
<evidence type="ECO:0000256" key="8">
    <source>
        <dbReference type="ARBA" id="ARBA00022917"/>
    </source>
</evidence>
<gene>
    <name evidence="14" type="ORF">LAZ67_13003165</name>
</gene>
<dbReference type="InterPro" id="IPR014729">
    <property type="entry name" value="Rossmann-like_a/b/a_fold"/>
</dbReference>
<name>A0ABY6L5K0_9ARAC</name>
<keyword evidence="12" id="KW-0175">Coiled coil</keyword>
<dbReference type="EC" id="6.1.1.16" evidence="2"/>
<evidence type="ECO:0000256" key="6">
    <source>
        <dbReference type="ARBA" id="ARBA00022833"/>
    </source>
</evidence>
<dbReference type="CDD" id="cd00672">
    <property type="entry name" value="CysRS_core"/>
    <property type="match status" value="1"/>
</dbReference>
<evidence type="ECO:0000256" key="4">
    <source>
        <dbReference type="ARBA" id="ARBA00022723"/>
    </source>
</evidence>
<dbReference type="SUPFAM" id="SSF52374">
    <property type="entry name" value="Nucleotidylyl transferase"/>
    <property type="match status" value="1"/>
</dbReference>
<comment type="cofactor">
    <cofactor evidence="1">
        <name>Zn(2+)</name>
        <dbReference type="ChEBI" id="CHEBI:29105"/>
    </cofactor>
</comment>
<dbReference type="HAMAP" id="MF_00041">
    <property type="entry name" value="Cys_tRNA_synth"/>
    <property type="match status" value="1"/>
</dbReference>
<evidence type="ECO:0000256" key="11">
    <source>
        <dbReference type="ARBA" id="ARBA00039362"/>
    </source>
</evidence>
<keyword evidence="6" id="KW-0862">Zinc</keyword>
<evidence type="ECO:0000256" key="1">
    <source>
        <dbReference type="ARBA" id="ARBA00001947"/>
    </source>
</evidence>
<dbReference type="SUPFAM" id="SSF47323">
    <property type="entry name" value="Anticodon-binding domain of a subclass of class I aminoacyl-tRNA synthetases"/>
    <property type="match status" value="1"/>
</dbReference>
<proteinExistence type="inferred from homology"/>
<reference evidence="14 15" key="1">
    <citation type="submission" date="2022-01" db="EMBL/GenBank/DDBJ databases">
        <title>A chromosomal length assembly of Cordylochernes scorpioides.</title>
        <authorList>
            <person name="Zeh D."/>
            <person name="Zeh J."/>
        </authorList>
    </citation>
    <scope>NUCLEOTIDE SEQUENCE [LARGE SCALE GENOMIC DNA]</scope>
    <source>
        <strain evidence="14">IN4F17</strain>
        <tissue evidence="14">Whole Body</tissue>
    </source>
</reference>
<feature type="domain" description="tRNA synthetases class I catalytic" evidence="13">
    <location>
        <begin position="28"/>
        <end position="428"/>
    </location>
</feature>
<keyword evidence="3" id="KW-0436">Ligase</keyword>
<protein>
    <recommendedName>
        <fullName evidence="11">Cysteine--tRNA ligase, cytoplasmic</fullName>
        <ecNumber evidence="2">6.1.1.16</ecNumber>
    </recommendedName>
    <alternativeName>
        <fullName evidence="10">Cysteinyl-tRNA synthetase</fullName>
    </alternativeName>
</protein>
<evidence type="ECO:0000313" key="14">
    <source>
        <dbReference type="EMBL" id="UYV76253.1"/>
    </source>
</evidence>
<evidence type="ECO:0000256" key="2">
    <source>
        <dbReference type="ARBA" id="ARBA00012832"/>
    </source>
</evidence>
<dbReference type="NCBIfam" id="TIGR00435">
    <property type="entry name" value="cysS"/>
    <property type="match status" value="1"/>
</dbReference>
<keyword evidence="7" id="KW-0067">ATP-binding</keyword>
<evidence type="ECO:0000256" key="9">
    <source>
        <dbReference type="ARBA" id="ARBA00023146"/>
    </source>
</evidence>
<dbReference type="PANTHER" id="PTHR10890:SF3">
    <property type="entry name" value="CYSTEINE--TRNA LIGASE, CYTOPLASMIC"/>
    <property type="match status" value="1"/>
</dbReference>
<dbReference type="Proteomes" id="UP001235939">
    <property type="component" value="Chromosome 13"/>
</dbReference>
<keyword evidence="15" id="KW-1185">Reference proteome</keyword>
<evidence type="ECO:0000256" key="5">
    <source>
        <dbReference type="ARBA" id="ARBA00022741"/>
    </source>
</evidence>
<organism evidence="14 15">
    <name type="scientific">Cordylochernes scorpioides</name>
    <dbReference type="NCBI Taxonomy" id="51811"/>
    <lineage>
        <taxon>Eukaryota</taxon>
        <taxon>Metazoa</taxon>
        <taxon>Ecdysozoa</taxon>
        <taxon>Arthropoda</taxon>
        <taxon>Chelicerata</taxon>
        <taxon>Arachnida</taxon>
        <taxon>Pseudoscorpiones</taxon>
        <taxon>Cheliferoidea</taxon>
        <taxon>Chernetidae</taxon>
        <taxon>Cordylochernes</taxon>
    </lineage>
</organism>
<dbReference type="PANTHER" id="PTHR10890">
    <property type="entry name" value="CYSTEINYL-TRNA SYNTHETASE"/>
    <property type="match status" value="1"/>
</dbReference>
<dbReference type="PRINTS" id="PR00983">
    <property type="entry name" value="TRNASYNTHCYS"/>
</dbReference>
<dbReference type="InterPro" id="IPR032678">
    <property type="entry name" value="tRNA-synt_1_cat_dom"/>
</dbReference>
<accession>A0ABY6L5K0</accession>
<dbReference type="InterPro" id="IPR024909">
    <property type="entry name" value="Cys-tRNA/MSH_ligase"/>
</dbReference>
<dbReference type="InterPro" id="IPR009080">
    <property type="entry name" value="tRNAsynth_Ia_anticodon-bd"/>
</dbReference>
<dbReference type="EMBL" id="CP092875">
    <property type="protein sequence ID" value="UYV76253.1"/>
    <property type="molecule type" value="Genomic_DNA"/>
</dbReference>
<dbReference type="Pfam" id="PF01406">
    <property type="entry name" value="tRNA-synt_1e"/>
    <property type="match status" value="1"/>
</dbReference>
<keyword evidence="5" id="KW-0547">Nucleotide-binding</keyword>
<dbReference type="InterPro" id="IPR015803">
    <property type="entry name" value="Cys-tRNA-ligase"/>
</dbReference>
<evidence type="ECO:0000256" key="3">
    <source>
        <dbReference type="ARBA" id="ARBA00022598"/>
    </source>
</evidence>
<evidence type="ECO:0000256" key="7">
    <source>
        <dbReference type="ARBA" id="ARBA00022840"/>
    </source>
</evidence>
<keyword evidence="4" id="KW-0479">Metal-binding</keyword>
<evidence type="ECO:0000259" key="13">
    <source>
        <dbReference type="Pfam" id="PF01406"/>
    </source>
</evidence>
<dbReference type="Gene3D" id="3.40.50.620">
    <property type="entry name" value="HUPs"/>
    <property type="match status" value="2"/>
</dbReference>